<organism evidence="2 3">
    <name type="scientific">Tabrizicola piscis</name>
    <dbReference type="NCBI Taxonomy" id="2494374"/>
    <lineage>
        <taxon>Bacteria</taxon>
        <taxon>Pseudomonadati</taxon>
        <taxon>Pseudomonadota</taxon>
        <taxon>Alphaproteobacteria</taxon>
        <taxon>Rhodobacterales</taxon>
        <taxon>Paracoccaceae</taxon>
        <taxon>Tabrizicola</taxon>
    </lineage>
</organism>
<dbReference type="KEGG" id="taw:EI545_03600"/>
<evidence type="ECO:0000256" key="1">
    <source>
        <dbReference type="SAM" id="MobiDB-lite"/>
    </source>
</evidence>
<proteinExistence type="predicted"/>
<gene>
    <name evidence="2" type="ORF">EI545_03600</name>
</gene>
<dbReference type="SUPFAM" id="SSF48371">
    <property type="entry name" value="ARM repeat"/>
    <property type="match status" value="1"/>
</dbReference>
<dbReference type="AlphaFoldDB" id="A0A3S8U308"/>
<dbReference type="OrthoDB" id="9775346at2"/>
<dbReference type="PANTHER" id="PTHR34070">
    <property type="entry name" value="ARMADILLO-TYPE FOLD"/>
    <property type="match status" value="1"/>
</dbReference>
<protein>
    <submittedName>
        <fullName evidence="2">DNA alkylation repair protein</fullName>
    </submittedName>
</protein>
<evidence type="ECO:0000313" key="2">
    <source>
        <dbReference type="EMBL" id="AZL58002.1"/>
    </source>
</evidence>
<feature type="region of interest" description="Disordered" evidence="1">
    <location>
        <begin position="1"/>
        <end position="34"/>
    </location>
</feature>
<dbReference type="Pfam" id="PF08713">
    <property type="entry name" value="DNA_alkylation"/>
    <property type="match status" value="1"/>
</dbReference>
<dbReference type="CDD" id="cd06561">
    <property type="entry name" value="AlkD_like"/>
    <property type="match status" value="1"/>
</dbReference>
<keyword evidence="3" id="KW-1185">Reference proteome</keyword>
<dbReference type="EMBL" id="CP034328">
    <property type="protein sequence ID" value="AZL58002.1"/>
    <property type="molecule type" value="Genomic_DNA"/>
</dbReference>
<dbReference type="Gene3D" id="1.25.10.90">
    <property type="match status" value="1"/>
</dbReference>
<reference evidence="2 3" key="1">
    <citation type="submission" date="2018-12" db="EMBL/GenBank/DDBJ databases">
        <title>Complete genome sequencing of Tabrizicola sp. K13M18.</title>
        <authorList>
            <person name="Bae J.-W."/>
        </authorList>
    </citation>
    <scope>NUCLEOTIDE SEQUENCE [LARGE SCALE GENOMIC DNA]</scope>
    <source>
        <strain evidence="2 3">K13M18</strain>
    </source>
</reference>
<sequence>MGNGQGPRWPARLLGHAQPRNHRRAAHRDRGQPVTPLAQLEALENPARASEMEAYHKVPRRYLGIPVPEIEGLTDQWRADLTLEDRLALAASLWATDIHEARVAAAKLLTQARIRPDDAAWELILSWVSDFDGWALADHASIAGQKRLVADPTRLETVESWIASPHMWTRRAALVMTLPWTKQNHPKPEELAIRDRVLGWCATLATDRDWFIQKAIAWWVRDLSKHDAPRATAFLEAHGETLKPFARKEAARHLES</sequence>
<dbReference type="Proteomes" id="UP000282002">
    <property type="component" value="Chromosome"/>
</dbReference>
<accession>A0A3S8U308</accession>
<dbReference type="InterPro" id="IPR016024">
    <property type="entry name" value="ARM-type_fold"/>
</dbReference>
<dbReference type="PANTHER" id="PTHR34070:SF1">
    <property type="entry name" value="DNA ALKYLATION REPAIR PROTEIN"/>
    <property type="match status" value="1"/>
</dbReference>
<dbReference type="InterPro" id="IPR014825">
    <property type="entry name" value="DNA_alkylation"/>
</dbReference>
<name>A0A3S8U308_9RHOB</name>
<evidence type="ECO:0000313" key="3">
    <source>
        <dbReference type="Proteomes" id="UP000282002"/>
    </source>
</evidence>